<evidence type="ECO:0000313" key="1">
    <source>
        <dbReference type="EMBL" id="KAK2956777.1"/>
    </source>
</evidence>
<proteinExistence type="predicted"/>
<keyword evidence="2" id="KW-1185">Reference proteome</keyword>
<protein>
    <submittedName>
        <fullName evidence="1">Uncharacterized protein</fullName>
    </submittedName>
</protein>
<comment type="caution">
    <text evidence="1">The sequence shown here is derived from an EMBL/GenBank/DDBJ whole genome shotgun (WGS) entry which is preliminary data.</text>
</comment>
<sequence length="339" mass="38357">MSIPQFPFSLDCLPFLNWNEEEHDSVHEKAVVFQSLVATVKLQTALNASLEAKAVNFLKYVNPEDQESADAFLSNFGPATDESLKIFIQSIVVLLSTTSQTFTVAAMKIQKNVIMHSSPKHHLALIKADIIPQIITTLNPLSLPLTEAADIHTHLISTITDSFWLPTTIFLSQLGFQDSNGQQTVHGTILRQVLAPSEKYICHLCVNRYSILVAGQCMSFLALFANLLKICTYSQPTMDFVLQMPVFLTIGSCLTFFEKEESNFVFLDLMADAQWEWNKNDGKVGQMWKTVQRMLRMEGIEDAIEEKLRNDKNEDLGGLIVENSIRWNNLQGMNLPRRW</sequence>
<name>A0ABQ9XZ42_9EUKA</name>
<reference evidence="1 2" key="1">
    <citation type="journal article" date="2022" name="bioRxiv">
        <title>Genomics of Preaxostyla Flagellates Illuminates Evolutionary Transitions and the Path Towards Mitochondrial Loss.</title>
        <authorList>
            <person name="Novak L.V.F."/>
            <person name="Treitli S.C."/>
            <person name="Pyrih J."/>
            <person name="Halakuc P."/>
            <person name="Pipaliya S.V."/>
            <person name="Vacek V."/>
            <person name="Brzon O."/>
            <person name="Soukal P."/>
            <person name="Eme L."/>
            <person name="Dacks J.B."/>
            <person name="Karnkowska A."/>
            <person name="Elias M."/>
            <person name="Hampl V."/>
        </authorList>
    </citation>
    <scope>NUCLEOTIDE SEQUENCE [LARGE SCALE GENOMIC DNA]</scope>
    <source>
        <strain evidence="1">NAU3</strain>
        <tissue evidence="1">Gut</tissue>
    </source>
</reference>
<gene>
    <name evidence="1" type="ORF">BLNAU_8230</name>
</gene>
<organism evidence="1 2">
    <name type="scientific">Blattamonas nauphoetae</name>
    <dbReference type="NCBI Taxonomy" id="2049346"/>
    <lineage>
        <taxon>Eukaryota</taxon>
        <taxon>Metamonada</taxon>
        <taxon>Preaxostyla</taxon>
        <taxon>Oxymonadida</taxon>
        <taxon>Blattamonas</taxon>
    </lineage>
</organism>
<evidence type="ECO:0000313" key="2">
    <source>
        <dbReference type="Proteomes" id="UP001281761"/>
    </source>
</evidence>
<accession>A0ABQ9XZ42</accession>
<dbReference type="Proteomes" id="UP001281761">
    <property type="component" value="Unassembled WGS sequence"/>
</dbReference>
<dbReference type="EMBL" id="JARBJD010000052">
    <property type="protein sequence ID" value="KAK2956777.1"/>
    <property type="molecule type" value="Genomic_DNA"/>
</dbReference>